<protein>
    <submittedName>
        <fullName evidence="1">Uncharacterized protein</fullName>
    </submittedName>
</protein>
<dbReference type="AlphaFoldDB" id="A0A1S0TGG2"/>
<dbReference type="EMBL" id="JH713567">
    <property type="protein sequence ID" value="EFO13442.1"/>
    <property type="molecule type" value="Genomic_DNA"/>
</dbReference>
<reference evidence="1" key="1">
    <citation type="submission" date="2012-04" db="EMBL/GenBank/DDBJ databases">
        <title>The Genome Sequence of Loa loa.</title>
        <authorList>
            <consortium name="The Broad Institute Genome Sequencing Platform"/>
            <consortium name="Broad Institute Genome Sequencing Center for Infectious Disease"/>
            <person name="Nutman T.B."/>
            <person name="Fink D.L."/>
            <person name="Russ C."/>
            <person name="Young S."/>
            <person name="Zeng Q."/>
            <person name="Gargeya S."/>
            <person name="Alvarado L."/>
            <person name="Berlin A."/>
            <person name="Chapman S.B."/>
            <person name="Chen Z."/>
            <person name="Freedman E."/>
            <person name="Gellesch M."/>
            <person name="Goldberg J."/>
            <person name="Griggs A."/>
            <person name="Gujja S."/>
            <person name="Heilman E.R."/>
            <person name="Heiman D."/>
            <person name="Howarth C."/>
            <person name="Mehta T."/>
            <person name="Neiman D."/>
            <person name="Pearson M."/>
            <person name="Roberts A."/>
            <person name="Saif S."/>
            <person name="Shea T."/>
            <person name="Shenoy N."/>
            <person name="Sisk P."/>
            <person name="Stolte C."/>
            <person name="Sykes S."/>
            <person name="White J."/>
            <person name="Yandava C."/>
            <person name="Haas B."/>
            <person name="Henn M.R."/>
            <person name="Nusbaum C."/>
            <person name="Birren B."/>
        </authorList>
    </citation>
    <scope>NUCLEOTIDE SEQUENCE [LARGE SCALE GENOMIC DNA]</scope>
</reference>
<dbReference type="GeneID" id="9952572"/>
<dbReference type="KEGG" id="loa:LOAG_15087"/>
<sequence>MFLSKIPLMRYPKLLQYAKNNLFSHPLRTQKQPSQFKFCLIGTISVNLNFAYFHLKLFFRRAKLDTGCDEAFGCSNKSDLLEFLGLVEAVICEASDATACNGLLFIYISLL</sequence>
<dbReference type="InParanoid" id="A0A1S0TGG2"/>
<organism evidence="1">
    <name type="scientific">Loa loa</name>
    <name type="common">Eye worm</name>
    <name type="synonym">Filaria loa</name>
    <dbReference type="NCBI Taxonomy" id="7209"/>
    <lineage>
        <taxon>Eukaryota</taxon>
        <taxon>Metazoa</taxon>
        <taxon>Ecdysozoa</taxon>
        <taxon>Nematoda</taxon>
        <taxon>Chromadorea</taxon>
        <taxon>Rhabditida</taxon>
        <taxon>Spirurina</taxon>
        <taxon>Spiruromorpha</taxon>
        <taxon>Filarioidea</taxon>
        <taxon>Onchocercidae</taxon>
        <taxon>Loa</taxon>
    </lineage>
</organism>
<evidence type="ECO:0000313" key="1">
    <source>
        <dbReference type="EMBL" id="EFO13442.1"/>
    </source>
</evidence>
<proteinExistence type="predicted"/>
<dbReference type="CTD" id="9952572"/>
<dbReference type="RefSeq" id="XP_003150627.1">
    <property type="nucleotide sequence ID" value="XM_003150579.1"/>
</dbReference>
<accession>A0A1S0TGG2</accession>
<gene>
    <name evidence="1" type="ORF">LOAG_15087</name>
</gene>
<name>A0A1S0TGG2_LOALO</name>